<organism evidence="1 2">
    <name type="scientific">Chaenocephalus aceratus</name>
    <name type="common">Blackfin icefish</name>
    <name type="synonym">Chaenichthys aceratus</name>
    <dbReference type="NCBI Taxonomy" id="36190"/>
    <lineage>
        <taxon>Eukaryota</taxon>
        <taxon>Metazoa</taxon>
        <taxon>Chordata</taxon>
        <taxon>Craniata</taxon>
        <taxon>Vertebrata</taxon>
        <taxon>Euteleostomi</taxon>
        <taxon>Actinopterygii</taxon>
        <taxon>Neopterygii</taxon>
        <taxon>Teleostei</taxon>
        <taxon>Neoteleostei</taxon>
        <taxon>Acanthomorphata</taxon>
        <taxon>Eupercaria</taxon>
        <taxon>Perciformes</taxon>
        <taxon>Notothenioidei</taxon>
        <taxon>Channichthyidae</taxon>
        <taxon>Chaenocephalus</taxon>
    </lineage>
</organism>
<evidence type="ECO:0000313" key="1">
    <source>
        <dbReference type="EMBL" id="KAI4827173.1"/>
    </source>
</evidence>
<keyword evidence="2" id="KW-1185">Reference proteome</keyword>
<gene>
    <name evidence="1" type="ORF">KUCAC02_030591</name>
</gene>
<reference evidence="1" key="1">
    <citation type="submission" date="2022-05" db="EMBL/GenBank/DDBJ databases">
        <title>Chromosome-level genome of Chaenocephalus aceratus.</title>
        <authorList>
            <person name="Park H."/>
        </authorList>
    </citation>
    <scope>NUCLEOTIDE SEQUENCE</scope>
    <source>
        <strain evidence="1">KU_202001</strain>
    </source>
</reference>
<comment type="caution">
    <text evidence="1">The sequence shown here is derived from an EMBL/GenBank/DDBJ whole genome shotgun (WGS) entry which is preliminary data.</text>
</comment>
<accession>A0ACB9XLD6</accession>
<sequence>MNCSQKHLVHFLSSVVTGTLDEESVRRRRGWSIRYITQDVCRAATNSKWKLPKHILLCATLRHLYRSKQLTTILSRLGHSETYDFSMELETATAKAFDEMRPT</sequence>
<name>A0ACB9XLD6_CHAAC</name>
<proteinExistence type="predicted"/>
<evidence type="ECO:0000313" key="2">
    <source>
        <dbReference type="Proteomes" id="UP001057452"/>
    </source>
</evidence>
<dbReference type="EMBL" id="CM043789">
    <property type="protein sequence ID" value="KAI4827173.1"/>
    <property type="molecule type" value="Genomic_DNA"/>
</dbReference>
<protein>
    <submittedName>
        <fullName evidence="1">Uncharacterized protein</fullName>
    </submittedName>
</protein>
<dbReference type="Proteomes" id="UP001057452">
    <property type="component" value="Chromosome 5"/>
</dbReference>